<evidence type="ECO:0000313" key="2">
    <source>
        <dbReference type="EMBL" id="WIX79797.1"/>
    </source>
</evidence>
<gene>
    <name evidence="2" type="ORF">QRX50_03075</name>
</gene>
<reference evidence="2 3" key="1">
    <citation type="submission" date="2023-06" db="EMBL/GenBank/DDBJ databases">
        <authorList>
            <person name="Oyuntsetseg B."/>
            <person name="Kim S.B."/>
        </authorList>
    </citation>
    <scope>NUCLEOTIDE SEQUENCE [LARGE SCALE GENOMIC DNA]</scope>
    <source>
        <strain evidence="2 3">2-15</strain>
    </source>
</reference>
<dbReference type="GO" id="GO:0004497">
    <property type="term" value="F:monooxygenase activity"/>
    <property type="evidence" value="ECO:0007669"/>
    <property type="project" value="InterPro"/>
</dbReference>
<accession>A0A9Y2MYE6</accession>
<dbReference type="Proteomes" id="UP001236014">
    <property type="component" value="Chromosome"/>
</dbReference>
<dbReference type="GO" id="GO:0016705">
    <property type="term" value="F:oxidoreductase activity, acting on paired donors, with incorporation or reduction of molecular oxygen"/>
    <property type="evidence" value="ECO:0007669"/>
    <property type="project" value="InterPro"/>
</dbReference>
<comment type="similarity">
    <text evidence="1">Belongs to the cytochrome P450 family.</text>
</comment>
<dbReference type="EMBL" id="CP127294">
    <property type="protein sequence ID" value="WIX79797.1"/>
    <property type="molecule type" value="Genomic_DNA"/>
</dbReference>
<dbReference type="KEGG" id="acab:QRX50_03075"/>
<evidence type="ECO:0000313" key="3">
    <source>
        <dbReference type="Proteomes" id="UP001236014"/>
    </source>
</evidence>
<evidence type="ECO:0000256" key="1">
    <source>
        <dbReference type="ARBA" id="ARBA00010617"/>
    </source>
</evidence>
<dbReference type="InterPro" id="IPR001128">
    <property type="entry name" value="Cyt_P450"/>
</dbReference>
<keyword evidence="3" id="KW-1185">Reference proteome</keyword>
<dbReference type="CDD" id="cd00302">
    <property type="entry name" value="cytochrome_P450"/>
    <property type="match status" value="1"/>
</dbReference>
<dbReference type="GO" id="GO:0005506">
    <property type="term" value="F:iron ion binding"/>
    <property type="evidence" value="ECO:0007669"/>
    <property type="project" value="InterPro"/>
</dbReference>
<dbReference type="GO" id="GO:0020037">
    <property type="term" value="F:heme binding"/>
    <property type="evidence" value="ECO:0007669"/>
    <property type="project" value="InterPro"/>
</dbReference>
<name>A0A9Y2MYE6_9PSEU</name>
<protein>
    <submittedName>
        <fullName evidence="2">Cytochrome P450</fullName>
    </submittedName>
</protein>
<dbReference type="SUPFAM" id="SSF48264">
    <property type="entry name" value="Cytochrome P450"/>
    <property type="match status" value="1"/>
</dbReference>
<dbReference type="AlphaFoldDB" id="A0A9Y2MYE6"/>
<dbReference type="Gene3D" id="1.10.630.10">
    <property type="entry name" value="Cytochrome P450"/>
    <property type="match status" value="1"/>
</dbReference>
<dbReference type="PANTHER" id="PTHR24305">
    <property type="entry name" value="CYTOCHROME P450"/>
    <property type="match status" value="1"/>
</dbReference>
<dbReference type="Pfam" id="PF00067">
    <property type="entry name" value="p450"/>
    <property type="match status" value="1"/>
</dbReference>
<dbReference type="InterPro" id="IPR050121">
    <property type="entry name" value="Cytochrome_P450_monoxygenase"/>
</dbReference>
<sequence length="470" mass="52770">MRRLITAALAAGLVGSLPKWLPGRVVALRVKIFALVNGDEGLPIPGPRVGVKDFRRVYADPAANGRSKGAALSDLFWYWLAPGPEVHQEHLEAGPRYDEVAKTTRHILVKTRAESEELTRRVTEHVLDGLEVGDGRLIRLRDEMMPIWAELYYELVFGEPCPPEARDLIVGHADDVVSALKCVRPRNMRRRAKLTKYLRRRLGDIPHALPTRLTRDEQVFYLQGTFFNTAVVQMSEAMAHLLMIIAQHPDVQRRLVANPDDDEYLDRVIDEGLRTYPLFGIAHRITTGDIELDDTTIDAGTVLLFSYPDFHHAGFERPDEFDPSRWEPPVGCPAHAAVPDKAVPDKAVPDKAVSKKDANFLPFGVAQNRACPARGLAPITMRVVTREFLRRYAVASSAAHTRSIPNRGPVFLTPRGSARSTRGPLAYLAVRDRWEDVWRSLAQLVFGTYMVLDARQKRLCVNYFANHGGE</sequence>
<proteinExistence type="inferred from homology"/>
<organism evidence="2 3">
    <name type="scientific">Amycolatopsis carbonis</name>
    <dbReference type="NCBI Taxonomy" id="715471"/>
    <lineage>
        <taxon>Bacteria</taxon>
        <taxon>Bacillati</taxon>
        <taxon>Actinomycetota</taxon>
        <taxon>Actinomycetes</taxon>
        <taxon>Pseudonocardiales</taxon>
        <taxon>Pseudonocardiaceae</taxon>
        <taxon>Amycolatopsis</taxon>
    </lineage>
</organism>
<dbReference type="PANTHER" id="PTHR24305:SF166">
    <property type="entry name" value="CYTOCHROME P450 12A4, MITOCHONDRIAL-RELATED"/>
    <property type="match status" value="1"/>
</dbReference>
<dbReference type="InterPro" id="IPR036396">
    <property type="entry name" value="Cyt_P450_sf"/>
</dbReference>